<accession>A0A7J3MYY0</accession>
<keyword evidence="1 3" id="KW-0812">Transmembrane</keyword>
<evidence type="ECO:0000313" key="3">
    <source>
        <dbReference type="EMBL" id="HGT98670.1"/>
    </source>
</evidence>
<dbReference type="AlphaFoldDB" id="A0A7J3MYY0"/>
<reference evidence="3" key="1">
    <citation type="journal article" date="2020" name="mSystems">
        <title>Genome- and Community-Level Interaction Insights into Carbon Utilization and Element Cycling Functions of Hydrothermarchaeota in Hydrothermal Sediment.</title>
        <authorList>
            <person name="Zhou Z."/>
            <person name="Liu Y."/>
            <person name="Xu W."/>
            <person name="Pan J."/>
            <person name="Luo Z.H."/>
            <person name="Li M."/>
        </authorList>
    </citation>
    <scope>NUCLEOTIDE SEQUENCE [LARGE SCALE GENOMIC DNA]</scope>
    <source>
        <strain evidence="2">SpSt-629</strain>
        <strain evidence="3">SpSt-688</strain>
    </source>
</reference>
<keyword evidence="1" id="KW-1133">Transmembrane helix</keyword>
<feature type="transmembrane region" description="Helical" evidence="1">
    <location>
        <begin position="12"/>
        <end position="39"/>
    </location>
</feature>
<protein>
    <submittedName>
        <fullName evidence="3">Transmembrane electron transporter</fullName>
    </submittedName>
</protein>
<comment type="caution">
    <text evidence="3">The sequence shown here is derived from an EMBL/GenBank/DDBJ whole genome shotgun (WGS) entry which is preliminary data.</text>
</comment>
<keyword evidence="1" id="KW-0472">Membrane</keyword>
<feature type="transmembrane region" description="Helical" evidence="1">
    <location>
        <begin position="79"/>
        <end position="98"/>
    </location>
</feature>
<gene>
    <name evidence="2" type="ORF">ENT99_02485</name>
    <name evidence="3" type="ORF">ENU64_04495</name>
</gene>
<evidence type="ECO:0000313" key="2">
    <source>
        <dbReference type="EMBL" id="HFQ78556.1"/>
    </source>
</evidence>
<evidence type="ECO:0000256" key="1">
    <source>
        <dbReference type="SAM" id="Phobius"/>
    </source>
</evidence>
<feature type="transmembrane region" description="Helical" evidence="1">
    <location>
        <begin position="210"/>
        <end position="229"/>
    </location>
</feature>
<name>A0A7J3MYY0_9CREN</name>
<dbReference type="EMBL" id="DTDH01000137">
    <property type="protein sequence ID" value="HGT98670.1"/>
    <property type="molecule type" value="Genomic_DNA"/>
</dbReference>
<feature type="transmembrane region" description="Helical" evidence="1">
    <location>
        <begin position="166"/>
        <end position="189"/>
    </location>
</feature>
<organism evidence="3">
    <name type="scientific">Ignisphaera aggregans</name>
    <dbReference type="NCBI Taxonomy" id="334771"/>
    <lineage>
        <taxon>Archaea</taxon>
        <taxon>Thermoproteota</taxon>
        <taxon>Thermoprotei</taxon>
        <taxon>Desulfurococcales</taxon>
        <taxon>Desulfurococcaceae</taxon>
        <taxon>Ignisphaera</taxon>
    </lineage>
</organism>
<proteinExistence type="predicted"/>
<feature type="transmembrane region" description="Helical" evidence="1">
    <location>
        <begin position="129"/>
        <end position="154"/>
    </location>
</feature>
<feature type="transmembrane region" description="Helical" evidence="1">
    <location>
        <begin position="51"/>
        <end position="73"/>
    </location>
</feature>
<dbReference type="EMBL" id="DTAU01000045">
    <property type="protein sequence ID" value="HFQ78556.1"/>
    <property type="molecule type" value="Genomic_DNA"/>
</dbReference>
<sequence length="230" mass="25796">MIYQDPTSLIWFIIMGAIIDSIDPCIYVLYVSLLTVSATDIRHVMKISSSFILSVYIGYLVFNAILRFVLNIVSPSRSILSFVLILYALALILYTLLLERNNVEDICREDRPLCRFINRFDLRLRTLNIFSVAVIGFLASFTILPCSAGMVLAFNIVTRDLGFSAWIPLAALYTTVFVSPLLLISLAVIGLTKIKNVYELILRHQKLVKILGGILMILVAILIILGLPIL</sequence>